<proteinExistence type="predicted"/>
<dbReference type="Proteomes" id="UP000293142">
    <property type="component" value="Unassembled WGS sequence"/>
</dbReference>
<dbReference type="EMBL" id="SIRE01000022">
    <property type="protein sequence ID" value="TBL73062.1"/>
    <property type="molecule type" value="Genomic_DNA"/>
</dbReference>
<dbReference type="InterPro" id="IPR007712">
    <property type="entry name" value="RelE/ParE_toxin"/>
</dbReference>
<dbReference type="InterPro" id="IPR035093">
    <property type="entry name" value="RelE/ParE_toxin_dom_sf"/>
</dbReference>
<organism evidence="2 3">
    <name type="scientific">Paenibacillus thalictri</name>
    <dbReference type="NCBI Taxonomy" id="2527873"/>
    <lineage>
        <taxon>Bacteria</taxon>
        <taxon>Bacillati</taxon>
        <taxon>Bacillota</taxon>
        <taxon>Bacilli</taxon>
        <taxon>Bacillales</taxon>
        <taxon>Paenibacillaceae</taxon>
        <taxon>Paenibacillus</taxon>
    </lineage>
</organism>
<dbReference type="AlphaFoldDB" id="A0A4Q9DIH8"/>
<evidence type="ECO:0000313" key="3">
    <source>
        <dbReference type="Proteomes" id="UP000293142"/>
    </source>
</evidence>
<protein>
    <submittedName>
        <fullName evidence="2">Type II toxin-antitoxin system RelE/ParE family toxin</fullName>
    </submittedName>
</protein>
<dbReference type="NCBIfam" id="TIGR02385">
    <property type="entry name" value="RelE_StbE"/>
    <property type="match status" value="1"/>
</dbReference>
<name>A0A4Q9DIH8_9BACL</name>
<dbReference type="Pfam" id="PF05016">
    <property type="entry name" value="ParE_toxin"/>
    <property type="match status" value="1"/>
</dbReference>
<gene>
    <name evidence="2" type="ORF">EYB31_27945</name>
</gene>
<dbReference type="RefSeq" id="WP_131016778.1">
    <property type="nucleotide sequence ID" value="NZ_SIRE01000022.1"/>
</dbReference>
<evidence type="ECO:0000313" key="2">
    <source>
        <dbReference type="EMBL" id="TBL73062.1"/>
    </source>
</evidence>
<comment type="caution">
    <text evidence="2">The sequence shown here is derived from an EMBL/GenBank/DDBJ whole genome shotgun (WGS) entry which is preliminary data.</text>
</comment>
<dbReference type="Gene3D" id="3.30.2310.20">
    <property type="entry name" value="RelE-like"/>
    <property type="match status" value="1"/>
</dbReference>
<keyword evidence="3" id="KW-1185">Reference proteome</keyword>
<keyword evidence="1" id="KW-1277">Toxin-antitoxin system</keyword>
<sequence>MRKIRINPLALQDLQEIKAYIAEELCNSEAAVSVIKMIISRYEQLTSFPFMGNKLSVVMNVKTDFRYIVSGNYLIFYRVEAEYVSVYRVLYGRRDYMRILFGDLQNDIE</sequence>
<accession>A0A4Q9DIH8</accession>
<reference evidence="2 3" key="1">
    <citation type="submission" date="2019-02" db="EMBL/GenBank/DDBJ databases">
        <title>Paenibacillus sp. nov., isolated from surface-sterilized tissue of Thalictrum simplex L.</title>
        <authorList>
            <person name="Tuo L."/>
        </authorList>
    </citation>
    <scope>NUCLEOTIDE SEQUENCE [LARGE SCALE GENOMIC DNA]</scope>
    <source>
        <strain evidence="2 3">N2SHLJ1</strain>
    </source>
</reference>
<dbReference type="OrthoDB" id="362857at2"/>
<evidence type="ECO:0000256" key="1">
    <source>
        <dbReference type="ARBA" id="ARBA00022649"/>
    </source>
</evidence>